<feature type="domain" description="Fe2OG dioxygenase" evidence="14">
    <location>
        <begin position="414"/>
        <end position="524"/>
    </location>
</feature>
<evidence type="ECO:0000259" key="14">
    <source>
        <dbReference type="PROSITE" id="PS51471"/>
    </source>
</evidence>
<dbReference type="Gene3D" id="2.60.120.620">
    <property type="entry name" value="q2cbj1_9rhob like domain"/>
    <property type="match status" value="1"/>
</dbReference>
<evidence type="ECO:0000256" key="12">
    <source>
        <dbReference type="ARBA" id="ARBA00023180"/>
    </source>
</evidence>
<dbReference type="SMART" id="SM00702">
    <property type="entry name" value="P4Hc"/>
    <property type="match status" value="1"/>
</dbReference>
<evidence type="ECO:0000313" key="16">
    <source>
        <dbReference type="Proteomes" id="UP000198287"/>
    </source>
</evidence>
<evidence type="ECO:0000256" key="10">
    <source>
        <dbReference type="ARBA" id="ARBA00023002"/>
    </source>
</evidence>
<sequence length="548" mass="62098">MQVSVISVPSLLVTFVVVSANYVVYAKESEIFSSIAELERLYRNEAAVVKQLDEYASVLARNLHVIKKYIEDFNKIPSFDEETAAEVVANPFTAFHILKRTVVDWEVVADTIKNHTKAADVLDEVMQKGDKMPTFDDFIGGSMALVGLQDTYGLNLSEVIYGTLGSESVPQSPYELSARDLLFLGKAAFNKGLYDRSISWLEMALSRSEEESQSVSFFSPTATREEILPFLETTKRVHDDVLDKRGPTGENWQTFLKPVDQKLAKQKKYLSVKKYKPKLYTPLNGAEENENYKALCRGIRLRSPKLDAPLRCRYVARPLTRSFIGPFQIEEHAIEPYIVTINDFMNEDEMKSFRDTASSRLKRSLHQGRDGQYVATDIRTSKQAWLTQEDGSFVDTISRRISDATGLEIFPENLAAEIFQVANYGMAGRYTAHTDYLTGEDHIRNPLEIRRGNRIATFMVYLENVGAGGSTVFPYIGVQVKPKKGTAVFWWNLKRDGSGDPLTRHAGCSVLYGSKWITNKWVRYNAQFQRALCIPEPEDNRSASFRQL</sequence>
<dbReference type="Pfam" id="PF13640">
    <property type="entry name" value="2OG-FeII_Oxy_3"/>
    <property type="match status" value="1"/>
</dbReference>
<keyword evidence="13" id="KW-0732">Signal</keyword>
<keyword evidence="16" id="KW-1185">Reference proteome</keyword>
<dbReference type="GO" id="GO:0031418">
    <property type="term" value="F:L-ascorbic acid binding"/>
    <property type="evidence" value="ECO:0007669"/>
    <property type="project" value="UniProtKB-KW"/>
</dbReference>
<dbReference type="PANTHER" id="PTHR10869:SF244">
    <property type="entry name" value="PROLYL 4-HYDROXYLASE SUBUNIT ALPHA-2"/>
    <property type="match status" value="1"/>
</dbReference>
<dbReference type="GO" id="GO:0005506">
    <property type="term" value="F:iron ion binding"/>
    <property type="evidence" value="ECO:0007669"/>
    <property type="project" value="InterPro"/>
</dbReference>
<feature type="signal peptide" evidence="13">
    <location>
        <begin position="1"/>
        <end position="26"/>
    </location>
</feature>
<dbReference type="InterPro" id="IPR005123">
    <property type="entry name" value="Oxoglu/Fe-dep_dioxygenase_dom"/>
</dbReference>
<dbReference type="InterPro" id="IPR011990">
    <property type="entry name" value="TPR-like_helical_dom_sf"/>
</dbReference>
<dbReference type="Proteomes" id="UP000198287">
    <property type="component" value="Unassembled WGS sequence"/>
</dbReference>
<reference evidence="15 16" key="1">
    <citation type="submission" date="2015-12" db="EMBL/GenBank/DDBJ databases">
        <title>The genome of Folsomia candida.</title>
        <authorList>
            <person name="Faddeeva A."/>
            <person name="Derks M.F."/>
            <person name="Anvar Y."/>
            <person name="Smit S."/>
            <person name="Van Straalen N."/>
            <person name="Roelofs D."/>
        </authorList>
    </citation>
    <scope>NUCLEOTIDE SEQUENCE [LARGE SCALE GENOMIC DNA]</scope>
    <source>
        <strain evidence="15 16">VU population</strain>
        <tissue evidence="15">Whole body</tissue>
    </source>
</reference>
<feature type="chain" id="PRO_5012872518" description="procollagen-proline 4-dioxygenase" evidence="13">
    <location>
        <begin position="27"/>
        <end position="548"/>
    </location>
</feature>
<comment type="cofactor">
    <cofactor evidence="1">
        <name>L-ascorbate</name>
        <dbReference type="ChEBI" id="CHEBI:38290"/>
    </cofactor>
</comment>
<dbReference type="EC" id="1.14.11.2" evidence="5"/>
<dbReference type="OMA" id="MGDHENA"/>
<evidence type="ECO:0000256" key="9">
    <source>
        <dbReference type="ARBA" id="ARBA00022964"/>
    </source>
</evidence>
<name>A0A226DKL5_FOLCA</name>
<evidence type="ECO:0000256" key="3">
    <source>
        <dbReference type="ARBA" id="ARBA00004319"/>
    </source>
</evidence>
<comment type="subcellular location">
    <subcellularLocation>
        <location evidence="3">Endoplasmic reticulum lumen</location>
    </subcellularLocation>
</comment>
<evidence type="ECO:0000256" key="8">
    <source>
        <dbReference type="ARBA" id="ARBA00022896"/>
    </source>
</evidence>
<evidence type="ECO:0000256" key="2">
    <source>
        <dbReference type="ARBA" id="ARBA00002035"/>
    </source>
</evidence>
<keyword evidence="8" id="KW-0847">Vitamin C</keyword>
<keyword evidence="7" id="KW-0256">Endoplasmic reticulum</keyword>
<proteinExistence type="inferred from homology"/>
<dbReference type="STRING" id="158441.A0A226DKL5"/>
<dbReference type="InterPro" id="IPR045054">
    <property type="entry name" value="P4HA-like"/>
</dbReference>
<evidence type="ECO:0000256" key="4">
    <source>
        <dbReference type="ARBA" id="ARBA00006511"/>
    </source>
</evidence>
<evidence type="ECO:0000256" key="13">
    <source>
        <dbReference type="SAM" id="SignalP"/>
    </source>
</evidence>
<dbReference type="GO" id="GO:0005788">
    <property type="term" value="C:endoplasmic reticulum lumen"/>
    <property type="evidence" value="ECO:0007669"/>
    <property type="project" value="UniProtKB-SubCell"/>
</dbReference>
<dbReference type="InterPro" id="IPR006620">
    <property type="entry name" value="Pro_4_hyd_alph"/>
</dbReference>
<dbReference type="AlphaFoldDB" id="A0A226DKL5"/>
<keyword evidence="9" id="KW-0223">Dioxygenase</keyword>
<keyword evidence="6" id="KW-0479">Metal-binding</keyword>
<gene>
    <name evidence="15" type="ORF">Fcan01_19770</name>
</gene>
<dbReference type="GO" id="GO:0004656">
    <property type="term" value="F:procollagen-proline 4-dioxygenase activity"/>
    <property type="evidence" value="ECO:0007669"/>
    <property type="project" value="UniProtKB-EC"/>
</dbReference>
<dbReference type="Pfam" id="PF08336">
    <property type="entry name" value="P4Ha_N"/>
    <property type="match status" value="1"/>
</dbReference>
<keyword evidence="10" id="KW-0560">Oxidoreductase</keyword>
<dbReference type="OrthoDB" id="420380at2759"/>
<evidence type="ECO:0000256" key="6">
    <source>
        <dbReference type="ARBA" id="ARBA00022723"/>
    </source>
</evidence>
<evidence type="ECO:0000256" key="7">
    <source>
        <dbReference type="ARBA" id="ARBA00022824"/>
    </source>
</evidence>
<keyword evidence="11" id="KW-0408">Iron</keyword>
<dbReference type="InterPro" id="IPR013547">
    <property type="entry name" value="P4H_N"/>
</dbReference>
<organism evidence="15 16">
    <name type="scientific">Folsomia candida</name>
    <name type="common">Springtail</name>
    <dbReference type="NCBI Taxonomy" id="158441"/>
    <lineage>
        <taxon>Eukaryota</taxon>
        <taxon>Metazoa</taxon>
        <taxon>Ecdysozoa</taxon>
        <taxon>Arthropoda</taxon>
        <taxon>Hexapoda</taxon>
        <taxon>Collembola</taxon>
        <taxon>Entomobryomorpha</taxon>
        <taxon>Isotomoidea</taxon>
        <taxon>Isotomidae</taxon>
        <taxon>Proisotominae</taxon>
        <taxon>Folsomia</taxon>
    </lineage>
</organism>
<dbReference type="InterPro" id="IPR044862">
    <property type="entry name" value="Pro_4_hyd_alph_FE2OG_OXY"/>
</dbReference>
<evidence type="ECO:0000313" key="15">
    <source>
        <dbReference type="EMBL" id="OXA45773.1"/>
    </source>
</evidence>
<dbReference type="EMBL" id="LNIX01000017">
    <property type="protein sequence ID" value="OXA45773.1"/>
    <property type="molecule type" value="Genomic_DNA"/>
</dbReference>
<dbReference type="Gene3D" id="6.10.140.1460">
    <property type="match status" value="1"/>
</dbReference>
<keyword evidence="12" id="KW-0325">Glycoprotein</keyword>
<accession>A0A226DKL5</accession>
<evidence type="ECO:0000256" key="11">
    <source>
        <dbReference type="ARBA" id="ARBA00023004"/>
    </source>
</evidence>
<evidence type="ECO:0000256" key="1">
    <source>
        <dbReference type="ARBA" id="ARBA00001961"/>
    </source>
</evidence>
<dbReference type="FunFam" id="2.60.120.620:FF:000011">
    <property type="entry name" value="Prolyl alpha subunit"/>
    <property type="match status" value="1"/>
</dbReference>
<comment type="caution">
    <text evidence="15">The sequence shown here is derived from an EMBL/GenBank/DDBJ whole genome shotgun (WGS) entry which is preliminary data.</text>
</comment>
<evidence type="ECO:0000256" key="5">
    <source>
        <dbReference type="ARBA" id="ARBA00012269"/>
    </source>
</evidence>
<comment type="similarity">
    <text evidence="4">Belongs to the P4HA family.</text>
</comment>
<comment type="function">
    <text evidence="2">Catalyzes the post-translational formation of 4-hydroxyproline in -Xaa-Pro-Gly- sequences in collagens and other proteins.</text>
</comment>
<dbReference type="Gene3D" id="1.25.40.10">
    <property type="entry name" value="Tetratricopeptide repeat domain"/>
    <property type="match status" value="1"/>
</dbReference>
<protein>
    <recommendedName>
        <fullName evidence="5">procollagen-proline 4-dioxygenase</fullName>
        <ecNumber evidence="5">1.14.11.2</ecNumber>
    </recommendedName>
</protein>
<dbReference type="PROSITE" id="PS51471">
    <property type="entry name" value="FE2OG_OXY"/>
    <property type="match status" value="1"/>
</dbReference>
<dbReference type="PANTHER" id="PTHR10869">
    <property type="entry name" value="PROLYL 4-HYDROXYLASE ALPHA SUBUNIT"/>
    <property type="match status" value="1"/>
</dbReference>